<keyword evidence="6" id="KW-1185">Reference proteome</keyword>
<dbReference type="InterPro" id="IPR050922">
    <property type="entry name" value="LytR/CpsA/Psr_CW_biosynth"/>
</dbReference>
<organism evidence="5 6">
    <name type="scientific">Antrihabitans stalactiti</name>
    <dbReference type="NCBI Taxonomy" id="2584121"/>
    <lineage>
        <taxon>Bacteria</taxon>
        <taxon>Bacillati</taxon>
        <taxon>Actinomycetota</taxon>
        <taxon>Actinomycetes</taxon>
        <taxon>Mycobacteriales</taxon>
        <taxon>Nocardiaceae</taxon>
        <taxon>Antrihabitans</taxon>
    </lineage>
</organism>
<dbReference type="Gene3D" id="3.40.630.190">
    <property type="entry name" value="LCP protein"/>
    <property type="match status" value="1"/>
</dbReference>
<evidence type="ECO:0000259" key="4">
    <source>
        <dbReference type="Pfam" id="PF03816"/>
    </source>
</evidence>
<evidence type="ECO:0000313" key="6">
    <source>
        <dbReference type="Proteomes" id="UP000535543"/>
    </source>
</evidence>
<keyword evidence="3" id="KW-1133">Transmembrane helix</keyword>
<accession>A0A848KEQ7</accession>
<comment type="caution">
    <text evidence="5">The sequence shown here is derived from an EMBL/GenBank/DDBJ whole genome shotgun (WGS) entry which is preliminary data.</text>
</comment>
<dbReference type="EMBL" id="VCQU01000003">
    <property type="protein sequence ID" value="NMN95202.1"/>
    <property type="molecule type" value="Genomic_DNA"/>
</dbReference>
<evidence type="ECO:0000256" key="3">
    <source>
        <dbReference type="SAM" id="Phobius"/>
    </source>
</evidence>
<feature type="transmembrane region" description="Helical" evidence="3">
    <location>
        <begin position="134"/>
        <end position="156"/>
    </location>
</feature>
<proteinExistence type="inferred from homology"/>
<dbReference type="NCBIfam" id="TIGR00350">
    <property type="entry name" value="lytR_cpsA_psr"/>
    <property type="match status" value="1"/>
</dbReference>
<reference evidence="5 6" key="1">
    <citation type="submission" date="2019-05" db="EMBL/GenBank/DDBJ databases">
        <authorList>
            <person name="Lee S.D."/>
        </authorList>
    </citation>
    <scope>NUCLEOTIDE SEQUENCE [LARGE SCALE GENOMIC DNA]</scope>
    <source>
        <strain evidence="5 6">YC2-7</strain>
    </source>
</reference>
<dbReference type="PANTHER" id="PTHR33392">
    <property type="entry name" value="POLYISOPRENYL-TEICHOIC ACID--PEPTIDOGLYCAN TEICHOIC ACID TRANSFERASE TAGU"/>
    <property type="match status" value="1"/>
</dbReference>
<sequence>MATSTGCHDYSRLVNGDVPNEPPRRPVPPRRPGQPPVEPEETQFLRRPPGDRGPQQAWSQAPPPPSVAPRRPEPTYDRPQYAPPQQPRPYSERPAAYSTPPPPAPPRRRSEPPPPARPRKPRKRKSGWRWVRRLIYTPFILLLILAIALFFGGRYLDGQLTRIDALVDYPGRVADTPGTNWLLVGSDSRSGLTPEEEQALATGGDTGPERTDTIIVVHIPKSGRTTMVSIPRDSFLPIPGNGQDKVNASFAIGGPQLLVQTLENATGLHFDHYAQIGFDGFAGLVDSIGGIDVCIDAPIDDPLAGINLQPGCQKLNGATALGFVRTRATANADLDRVQNQRKFLSALIDKATSPSSLLNPFKLWPFAKGTVKSLKVDKGDHIWQLAALGWAMRGDVITTTVPVDAAEDTYDSGNVLPWDHDRAVQFFDALAKDQQIPGSLLTPAR</sequence>
<dbReference type="Pfam" id="PF03816">
    <property type="entry name" value="LytR_cpsA_psr"/>
    <property type="match status" value="1"/>
</dbReference>
<comment type="similarity">
    <text evidence="1">Belongs to the LytR/CpsA/Psr (LCP) family.</text>
</comment>
<dbReference type="Proteomes" id="UP000535543">
    <property type="component" value="Unassembled WGS sequence"/>
</dbReference>
<gene>
    <name evidence="5" type="ORF">FGL95_09175</name>
</gene>
<feature type="compositionally biased region" description="Pro residues" evidence="2">
    <location>
        <begin position="25"/>
        <end position="37"/>
    </location>
</feature>
<keyword evidence="3" id="KW-0812">Transmembrane</keyword>
<evidence type="ECO:0000256" key="1">
    <source>
        <dbReference type="ARBA" id="ARBA00006068"/>
    </source>
</evidence>
<evidence type="ECO:0000313" key="5">
    <source>
        <dbReference type="EMBL" id="NMN95202.1"/>
    </source>
</evidence>
<dbReference type="InterPro" id="IPR004474">
    <property type="entry name" value="LytR_CpsA_psr"/>
</dbReference>
<reference evidence="5 6" key="2">
    <citation type="submission" date="2020-06" db="EMBL/GenBank/DDBJ databases">
        <title>Antribacter stalactiti gen. nov., sp. nov., a new member of the family Nacardiaceae isolated from a cave.</title>
        <authorList>
            <person name="Kim I.S."/>
        </authorList>
    </citation>
    <scope>NUCLEOTIDE SEQUENCE [LARGE SCALE GENOMIC DNA]</scope>
    <source>
        <strain evidence="5 6">YC2-7</strain>
    </source>
</reference>
<feature type="domain" description="Cell envelope-related transcriptional attenuator" evidence="4">
    <location>
        <begin position="210"/>
        <end position="352"/>
    </location>
</feature>
<feature type="region of interest" description="Disordered" evidence="2">
    <location>
        <begin position="1"/>
        <end position="124"/>
    </location>
</feature>
<dbReference type="PANTHER" id="PTHR33392:SF6">
    <property type="entry name" value="POLYISOPRENYL-TEICHOIC ACID--PEPTIDOGLYCAN TEICHOIC ACID TRANSFERASE TAGU"/>
    <property type="match status" value="1"/>
</dbReference>
<dbReference type="AlphaFoldDB" id="A0A848KEQ7"/>
<feature type="region of interest" description="Disordered" evidence="2">
    <location>
        <begin position="187"/>
        <end position="206"/>
    </location>
</feature>
<protein>
    <submittedName>
        <fullName evidence="5">LytR family transcriptional regulator</fullName>
    </submittedName>
</protein>
<name>A0A848KEQ7_9NOCA</name>
<keyword evidence="3" id="KW-0472">Membrane</keyword>
<evidence type="ECO:0000256" key="2">
    <source>
        <dbReference type="SAM" id="MobiDB-lite"/>
    </source>
</evidence>